<evidence type="ECO:0000259" key="15">
    <source>
        <dbReference type="PROSITE" id="PS50309"/>
    </source>
</evidence>
<keyword evidence="6" id="KW-0677">Repeat</keyword>
<keyword evidence="9 12" id="KW-0067">ATP-binding</keyword>
<dbReference type="GO" id="GO:0035556">
    <property type="term" value="P:intracellular signal transduction"/>
    <property type="evidence" value="ECO:0007669"/>
    <property type="project" value="InterPro"/>
</dbReference>
<evidence type="ECO:0000256" key="2">
    <source>
        <dbReference type="ARBA" id="ARBA00012513"/>
    </source>
</evidence>
<evidence type="ECO:0000256" key="12">
    <source>
        <dbReference type="PROSITE-ProRule" id="PRU10141"/>
    </source>
</evidence>
<dbReference type="SMART" id="SM00537">
    <property type="entry name" value="DCX"/>
    <property type="match status" value="2"/>
</dbReference>
<feature type="compositionally biased region" description="Low complexity" evidence="13">
    <location>
        <begin position="291"/>
        <end position="307"/>
    </location>
</feature>
<evidence type="ECO:0000256" key="9">
    <source>
        <dbReference type="ARBA" id="ARBA00022840"/>
    </source>
</evidence>
<feature type="binding site" evidence="12">
    <location>
        <position position="408"/>
    </location>
    <ligand>
        <name>ATP</name>
        <dbReference type="ChEBI" id="CHEBI:30616"/>
    </ligand>
</feature>
<keyword evidence="8 16" id="KW-0418">Kinase</keyword>
<feature type="region of interest" description="Disordered" evidence="13">
    <location>
        <begin position="148"/>
        <end position="175"/>
    </location>
</feature>
<evidence type="ECO:0000256" key="4">
    <source>
        <dbReference type="ARBA" id="ARBA00022553"/>
    </source>
</evidence>
<dbReference type="InterPro" id="IPR017441">
    <property type="entry name" value="Protein_kinase_ATP_BS"/>
</dbReference>
<dbReference type="GO" id="GO:0005524">
    <property type="term" value="F:ATP binding"/>
    <property type="evidence" value="ECO:0007669"/>
    <property type="project" value="UniProtKB-UniRule"/>
</dbReference>
<evidence type="ECO:0000313" key="16">
    <source>
        <dbReference type="EMBL" id="PIK59858.1"/>
    </source>
</evidence>
<feature type="domain" description="Protein kinase" evidence="14">
    <location>
        <begin position="379"/>
        <end position="658"/>
    </location>
</feature>
<evidence type="ECO:0000256" key="11">
    <source>
        <dbReference type="ARBA" id="ARBA00048679"/>
    </source>
</evidence>
<evidence type="ECO:0000256" key="13">
    <source>
        <dbReference type="SAM" id="MobiDB-lite"/>
    </source>
</evidence>
<comment type="catalytic activity">
    <reaction evidence="10">
        <text>L-threonyl-[protein] + ATP = O-phospho-L-threonyl-[protein] + ADP + H(+)</text>
        <dbReference type="Rhea" id="RHEA:46608"/>
        <dbReference type="Rhea" id="RHEA-COMP:11060"/>
        <dbReference type="Rhea" id="RHEA-COMP:11605"/>
        <dbReference type="ChEBI" id="CHEBI:15378"/>
        <dbReference type="ChEBI" id="CHEBI:30013"/>
        <dbReference type="ChEBI" id="CHEBI:30616"/>
        <dbReference type="ChEBI" id="CHEBI:61977"/>
        <dbReference type="ChEBI" id="CHEBI:456216"/>
        <dbReference type="EC" id="2.7.11.1"/>
    </reaction>
</comment>
<dbReference type="CDD" id="cd17069">
    <property type="entry name" value="DCX2"/>
    <property type="match status" value="1"/>
</dbReference>
<dbReference type="PROSITE" id="PS00107">
    <property type="entry name" value="PROTEIN_KINASE_ATP"/>
    <property type="match status" value="1"/>
</dbReference>
<dbReference type="PROSITE" id="PS00108">
    <property type="entry name" value="PROTEIN_KINASE_ST"/>
    <property type="match status" value="1"/>
</dbReference>
<dbReference type="Gene3D" id="1.10.510.10">
    <property type="entry name" value="Transferase(Phosphotransferase) domain 1"/>
    <property type="match status" value="1"/>
</dbReference>
<dbReference type="FunFam" id="3.10.20.230:FF:000001">
    <property type="entry name" value="serine/threonine-protein kinase DCLK1 isoform X1"/>
    <property type="match status" value="1"/>
</dbReference>
<dbReference type="FunFam" id="1.10.510.10:FF:000571">
    <property type="entry name" value="Maternal embryonic leucine zipper kinase"/>
    <property type="match status" value="1"/>
</dbReference>
<dbReference type="PROSITE" id="PS50309">
    <property type="entry name" value="DC"/>
    <property type="match status" value="2"/>
</dbReference>
<comment type="catalytic activity">
    <reaction evidence="11">
        <text>L-seryl-[protein] + ATP = O-phospho-L-seryl-[protein] + ADP + H(+)</text>
        <dbReference type="Rhea" id="RHEA:17989"/>
        <dbReference type="Rhea" id="RHEA-COMP:9863"/>
        <dbReference type="Rhea" id="RHEA-COMP:11604"/>
        <dbReference type="ChEBI" id="CHEBI:15378"/>
        <dbReference type="ChEBI" id="CHEBI:29999"/>
        <dbReference type="ChEBI" id="CHEBI:30616"/>
        <dbReference type="ChEBI" id="CHEBI:83421"/>
        <dbReference type="ChEBI" id="CHEBI:456216"/>
        <dbReference type="EC" id="2.7.11.1"/>
    </reaction>
</comment>
<evidence type="ECO:0000256" key="5">
    <source>
        <dbReference type="ARBA" id="ARBA00022679"/>
    </source>
</evidence>
<dbReference type="Pfam" id="PF00069">
    <property type="entry name" value="Pkinase"/>
    <property type="match status" value="1"/>
</dbReference>
<sequence length="712" mass="79828">MANPALSELSEHFRSSAEKRRLRSLRGSGTVPSPSQSAHGVLIRTSLQRRTSELRAKKVRFYRNGDRFFRGIMYAVSADRFRTFESLLADLTRTLSDKSHLPHGVRNIFTVDGARKITHVTQLIPGESYVCASQGIIKKLDYDRNSDRPWNPANTIKSQDRDSDSPTPKVAQCAQPEDNRSFIKPRLVTIIKSGAKPRKAVRVLLNKKTVHTFDQVLTDITQAIKLDSGMVKRLYTLDGRQVSGLPDFFQDDDVFIAYGQERLSHDDFDIAANECRFVASYKKGPQKDRVLLSSPRLPRRGSPASRPNQNGSAVHLIKSRPNSASNMAPMDPLEQRARMIHILRESKPLELFDTETAVPIDIAQTDDNPEPPIDLQEKYEIKQLIGNGNFAVVRQCTNRNTGEEFALKIINKAKCKGKEQMIENEVSILRRVHHVNIILLVEEFDGPNELYLVMELVKGGDLFDAISSATKYTERDASCMIHNLFSALQYLHNLNIVHRDIKPENLLVFEHQDSSKSLKLGDFGLATEATGPLFTVCGTPTYVAPEIILETGYGLKVDIWAAGVITYVLLCGFPPFRSCMLTIDVEQRYSADDVLAHPWMADEEGVDGDAPLDVSELSTNFQIKPKPSENAAGIASSLLRSDFWHHNTQIEKYSLLYLPDQEISSNLSTPSLSLSYIICIKSTALDNDGRYFQGLRNRETADGADSTPDDEY</sequence>
<dbReference type="InterPro" id="IPR036572">
    <property type="entry name" value="Doublecortin_dom_sf"/>
</dbReference>
<dbReference type="FunFam" id="3.30.200.20:FF:000315">
    <property type="entry name" value="Calcium-dependent protein kinase 3"/>
    <property type="match status" value="1"/>
</dbReference>
<reference evidence="16 17" key="1">
    <citation type="journal article" date="2017" name="PLoS Biol.">
        <title>The sea cucumber genome provides insights into morphological evolution and visceral regeneration.</title>
        <authorList>
            <person name="Zhang X."/>
            <person name="Sun L."/>
            <person name="Yuan J."/>
            <person name="Sun Y."/>
            <person name="Gao Y."/>
            <person name="Zhang L."/>
            <person name="Li S."/>
            <person name="Dai H."/>
            <person name="Hamel J.F."/>
            <person name="Liu C."/>
            <person name="Yu Y."/>
            <person name="Liu S."/>
            <person name="Lin W."/>
            <person name="Guo K."/>
            <person name="Jin S."/>
            <person name="Xu P."/>
            <person name="Storey K.B."/>
            <person name="Huan P."/>
            <person name="Zhang T."/>
            <person name="Zhou Y."/>
            <person name="Zhang J."/>
            <person name="Lin C."/>
            <person name="Li X."/>
            <person name="Xing L."/>
            <person name="Huo D."/>
            <person name="Sun M."/>
            <person name="Wang L."/>
            <person name="Mercier A."/>
            <person name="Li F."/>
            <person name="Yang H."/>
            <person name="Xiang J."/>
        </authorList>
    </citation>
    <scope>NUCLEOTIDE SEQUENCE [LARGE SCALE GENOMIC DNA]</scope>
    <source>
        <strain evidence="16">Shaxun</strain>
        <tissue evidence="16">Muscle</tissue>
    </source>
</reference>
<dbReference type="AlphaFoldDB" id="A0A2G8LHW9"/>
<evidence type="ECO:0000313" key="17">
    <source>
        <dbReference type="Proteomes" id="UP000230750"/>
    </source>
</evidence>
<feature type="domain" description="Doublecortin" evidence="15">
    <location>
        <begin position="57"/>
        <end position="143"/>
    </location>
</feature>
<organism evidence="16 17">
    <name type="scientific">Stichopus japonicus</name>
    <name type="common">Sea cucumber</name>
    <dbReference type="NCBI Taxonomy" id="307972"/>
    <lineage>
        <taxon>Eukaryota</taxon>
        <taxon>Metazoa</taxon>
        <taxon>Echinodermata</taxon>
        <taxon>Eleutherozoa</taxon>
        <taxon>Echinozoa</taxon>
        <taxon>Holothuroidea</taxon>
        <taxon>Aspidochirotacea</taxon>
        <taxon>Aspidochirotida</taxon>
        <taxon>Stichopodidae</taxon>
        <taxon>Apostichopus</taxon>
    </lineage>
</organism>
<dbReference type="SUPFAM" id="SSF89837">
    <property type="entry name" value="Doublecortin (DC)"/>
    <property type="match status" value="2"/>
</dbReference>
<comment type="caution">
    <text evidence="16">The sequence shown here is derived from an EMBL/GenBank/DDBJ whole genome shotgun (WGS) entry which is preliminary data.</text>
</comment>
<dbReference type="SMART" id="SM00220">
    <property type="entry name" value="S_TKc"/>
    <property type="match status" value="1"/>
</dbReference>
<keyword evidence="4" id="KW-0597">Phosphoprotein</keyword>
<evidence type="ECO:0000256" key="1">
    <source>
        <dbReference type="ARBA" id="ARBA00005354"/>
    </source>
</evidence>
<dbReference type="SUPFAM" id="SSF56112">
    <property type="entry name" value="Protein kinase-like (PK-like)"/>
    <property type="match status" value="1"/>
</dbReference>
<dbReference type="CDD" id="cd16109">
    <property type="entry name" value="DCX1"/>
    <property type="match status" value="1"/>
</dbReference>
<protein>
    <recommendedName>
        <fullName evidence="2">non-specific serine/threonine protein kinase</fullName>
        <ecNumber evidence="2">2.7.11.1</ecNumber>
    </recommendedName>
</protein>
<dbReference type="PANTHER" id="PTHR24347">
    <property type="entry name" value="SERINE/THREONINE-PROTEIN KINASE"/>
    <property type="match status" value="1"/>
</dbReference>
<evidence type="ECO:0000256" key="8">
    <source>
        <dbReference type="ARBA" id="ARBA00022777"/>
    </source>
</evidence>
<evidence type="ECO:0000256" key="3">
    <source>
        <dbReference type="ARBA" id="ARBA00022527"/>
    </source>
</evidence>
<keyword evidence="17" id="KW-1185">Reference proteome</keyword>
<name>A0A2G8LHW9_STIJA</name>
<dbReference type="Pfam" id="PF03607">
    <property type="entry name" value="DCX"/>
    <property type="match status" value="2"/>
</dbReference>
<dbReference type="Gene3D" id="3.10.20.230">
    <property type="entry name" value="Doublecortin domain"/>
    <property type="match status" value="2"/>
</dbReference>
<feature type="region of interest" description="Disordered" evidence="13">
    <location>
        <begin position="289"/>
        <end position="314"/>
    </location>
</feature>
<evidence type="ECO:0000256" key="7">
    <source>
        <dbReference type="ARBA" id="ARBA00022741"/>
    </source>
</evidence>
<dbReference type="Proteomes" id="UP000230750">
    <property type="component" value="Unassembled WGS sequence"/>
</dbReference>
<dbReference type="InterPro" id="IPR003533">
    <property type="entry name" value="Doublecortin_dom"/>
</dbReference>
<dbReference type="OrthoDB" id="1738954at2759"/>
<accession>A0A2G8LHW9</accession>
<evidence type="ECO:0000259" key="14">
    <source>
        <dbReference type="PROSITE" id="PS50011"/>
    </source>
</evidence>
<dbReference type="EMBL" id="MRZV01000072">
    <property type="protein sequence ID" value="PIK59858.1"/>
    <property type="molecule type" value="Genomic_DNA"/>
</dbReference>
<keyword evidence="3" id="KW-0723">Serine/threonine-protein kinase</keyword>
<proteinExistence type="inferred from homology"/>
<dbReference type="GO" id="GO:0004674">
    <property type="term" value="F:protein serine/threonine kinase activity"/>
    <property type="evidence" value="ECO:0007669"/>
    <property type="project" value="UniProtKB-KW"/>
</dbReference>
<keyword evidence="7 12" id="KW-0547">Nucleotide-binding</keyword>
<gene>
    <name evidence="16" type="ORF">BSL78_03230</name>
</gene>
<dbReference type="GO" id="GO:0007417">
    <property type="term" value="P:central nervous system development"/>
    <property type="evidence" value="ECO:0007669"/>
    <property type="project" value="UniProtKB-ARBA"/>
</dbReference>
<dbReference type="Gene3D" id="3.30.200.20">
    <property type="entry name" value="Phosphorylase Kinase, domain 1"/>
    <property type="match status" value="1"/>
</dbReference>
<dbReference type="InterPro" id="IPR008271">
    <property type="entry name" value="Ser/Thr_kinase_AS"/>
</dbReference>
<keyword evidence="5" id="KW-0808">Transferase</keyword>
<dbReference type="InterPro" id="IPR000719">
    <property type="entry name" value="Prot_kinase_dom"/>
</dbReference>
<evidence type="ECO:0000256" key="10">
    <source>
        <dbReference type="ARBA" id="ARBA00047899"/>
    </source>
</evidence>
<dbReference type="EC" id="2.7.11.1" evidence="2"/>
<dbReference type="PROSITE" id="PS50011">
    <property type="entry name" value="PROTEIN_KINASE_DOM"/>
    <property type="match status" value="1"/>
</dbReference>
<evidence type="ECO:0000256" key="6">
    <source>
        <dbReference type="ARBA" id="ARBA00022737"/>
    </source>
</evidence>
<dbReference type="FunFam" id="3.10.20.230:FF:000002">
    <property type="entry name" value="serine/threonine-protein kinase DCLK2 isoform X1"/>
    <property type="match status" value="1"/>
</dbReference>
<dbReference type="STRING" id="307972.A0A2G8LHW9"/>
<feature type="domain" description="Doublecortin" evidence="15">
    <location>
        <begin position="186"/>
        <end position="269"/>
    </location>
</feature>
<dbReference type="InterPro" id="IPR011009">
    <property type="entry name" value="Kinase-like_dom_sf"/>
</dbReference>
<comment type="similarity">
    <text evidence="1">Belongs to the protein kinase superfamily. CAMK Ser/Thr protein kinase family. CaMK subfamily.</text>
</comment>